<dbReference type="Proteomes" id="UP001597295">
    <property type="component" value="Unassembled WGS sequence"/>
</dbReference>
<evidence type="ECO:0000256" key="3">
    <source>
        <dbReference type="ARBA" id="ARBA00022553"/>
    </source>
</evidence>
<evidence type="ECO:0000259" key="10">
    <source>
        <dbReference type="Pfam" id="PF02879"/>
    </source>
</evidence>
<keyword evidence="6" id="KW-0413">Isomerase</keyword>
<sequence length="463" mass="49847">MAAPHRFDATILREYDVRGVVGKTLHAEDAKNLGRAFGTVIRRSGGSTVAVGRDGRLSSLDMENALVEGLASTGLTVKRVGEGATPMLYFATFDLKTDAGVQVTGSHNPPDYNGFKMMMNGGPVYGAAIQDLGKVAAAGDFEEGQGKVEDVPLFDRYVNRLLDGIRITKPLTVAWDAGNGVGGPVMAALAQRLPGKHILLNEKVDGTFPAHHPDPTVESNLVQLKAAVAQNNADIGIAFDGDADRIGLIDGRGRVIWGDQILALLSRPVLAEKPGSTIIADVKASQVLFDEVARLGGSPLMWNTGHSLIKKKMKETHSPLAGEMSGHIFFADRWYGVDDALYAALRVLELIEWAGKSIAELRDELPTRVNTPEMRFTSSDTRKFAVVQEVKDRLAKTPDAKVDATDGVRVSTADGWWLLRASNTQDVLVGRCEAADAEGLKRLQHILESQLQASGVKLELTGH</sequence>
<keyword evidence="3" id="KW-0597">Phosphoprotein</keyword>
<dbReference type="Gene3D" id="3.40.120.10">
    <property type="entry name" value="Alpha-D-Glucose-1,6-Bisphosphate, subunit A, domain 3"/>
    <property type="match status" value="3"/>
</dbReference>
<evidence type="ECO:0000256" key="1">
    <source>
        <dbReference type="ARBA" id="ARBA00001946"/>
    </source>
</evidence>
<dbReference type="Pfam" id="PF02880">
    <property type="entry name" value="PGM_PMM_III"/>
    <property type="match status" value="1"/>
</dbReference>
<dbReference type="Pfam" id="PF02878">
    <property type="entry name" value="PGM_PMM_I"/>
    <property type="match status" value="1"/>
</dbReference>
<evidence type="ECO:0000256" key="5">
    <source>
        <dbReference type="ARBA" id="ARBA00022842"/>
    </source>
</evidence>
<comment type="caution">
    <text evidence="12">The sequence shown here is derived from an EMBL/GenBank/DDBJ whole genome shotgun (WGS) entry which is preliminary data.</text>
</comment>
<evidence type="ECO:0000313" key="13">
    <source>
        <dbReference type="Proteomes" id="UP001597295"/>
    </source>
</evidence>
<dbReference type="Pfam" id="PF00408">
    <property type="entry name" value="PGM_PMM_IV"/>
    <property type="match status" value="1"/>
</dbReference>
<evidence type="ECO:0000259" key="11">
    <source>
        <dbReference type="Pfam" id="PF02880"/>
    </source>
</evidence>
<dbReference type="PROSITE" id="PS00710">
    <property type="entry name" value="PGM_PMM"/>
    <property type="match status" value="1"/>
</dbReference>
<dbReference type="InterPro" id="IPR005844">
    <property type="entry name" value="A-D-PHexomutase_a/b/a-I"/>
</dbReference>
<dbReference type="PANTHER" id="PTHR43771">
    <property type="entry name" value="PHOSPHOMANNOMUTASE"/>
    <property type="match status" value="1"/>
</dbReference>
<protein>
    <submittedName>
        <fullName evidence="12">Phosphoglucomutase/phosphomannomutase PgmG</fullName>
    </submittedName>
</protein>
<comment type="similarity">
    <text evidence="2 7">Belongs to the phosphohexose mutase family.</text>
</comment>
<evidence type="ECO:0000259" key="9">
    <source>
        <dbReference type="Pfam" id="PF02878"/>
    </source>
</evidence>
<dbReference type="InterPro" id="IPR016055">
    <property type="entry name" value="A-D-PHexomutase_a/b/a-I/II/III"/>
</dbReference>
<accession>A0ABW5DX64</accession>
<gene>
    <name evidence="12" type="primary">pgmG</name>
    <name evidence="12" type="ORF">ACFSM5_15905</name>
</gene>
<dbReference type="SUPFAM" id="SSF55957">
    <property type="entry name" value="Phosphoglucomutase, C-terminal domain"/>
    <property type="match status" value="1"/>
</dbReference>
<reference evidence="13" key="1">
    <citation type="journal article" date="2019" name="Int. J. Syst. Evol. Microbiol.">
        <title>The Global Catalogue of Microorganisms (GCM) 10K type strain sequencing project: providing services to taxonomists for standard genome sequencing and annotation.</title>
        <authorList>
            <consortium name="The Broad Institute Genomics Platform"/>
            <consortium name="The Broad Institute Genome Sequencing Center for Infectious Disease"/>
            <person name="Wu L."/>
            <person name="Ma J."/>
        </authorList>
    </citation>
    <scope>NUCLEOTIDE SEQUENCE [LARGE SCALE GENOMIC DNA]</scope>
    <source>
        <strain evidence="13">CGMCC 1.19062</strain>
    </source>
</reference>
<dbReference type="EMBL" id="JBHUIP010000013">
    <property type="protein sequence ID" value="MFD2264389.1"/>
    <property type="molecule type" value="Genomic_DNA"/>
</dbReference>
<evidence type="ECO:0000256" key="4">
    <source>
        <dbReference type="ARBA" id="ARBA00022723"/>
    </source>
</evidence>
<dbReference type="InterPro" id="IPR005841">
    <property type="entry name" value="Alpha-D-phosphohexomutase_SF"/>
</dbReference>
<comment type="cofactor">
    <cofactor evidence="1">
        <name>Mg(2+)</name>
        <dbReference type="ChEBI" id="CHEBI:18420"/>
    </cofactor>
</comment>
<keyword evidence="5 7" id="KW-0460">Magnesium</keyword>
<feature type="domain" description="Alpha-D-phosphohexomutase alpha/beta/alpha" evidence="11">
    <location>
        <begin position="257"/>
        <end position="368"/>
    </location>
</feature>
<proteinExistence type="inferred from homology"/>
<dbReference type="PANTHER" id="PTHR43771:SF2">
    <property type="entry name" value="PHOSPHOMANNOMUTASE_PHOSPHOGLUCOMUTASE"/>
    <property type="match status" value="1"/>
</dbReference>
<evidence type="ECO:0000259" key="8">
    <source>
        <dbReference type="Pfam" id="PF00408"/>
    </source>
</evidence>
<dbReference type="CDD" id="cd03089">
    <property type="entry name" value="PMM_PGM"/>
    <property type="match status" value="1"/>
</dbReference>
<dbReference type="InterPro" id="IPR005845">
    <property type="entry name" value="A-D-PHexomutase_a/b/a-II"/>
</dbReference>
<keyword evidence="4 7" id="KW-0479">Metal-binding</keyword>
<dbReference type="InterPro" id="IPR016066">
    <property type="entry name" value="A-D-PHexomutase_CS"/>
</dbReference>
<name>A0ABW5DX64_9PROT</name>
<dbReference type="RefSeq" id="WP_379877470.1">
    <property type="nucleotide sequence ID" value="NZ_JBHUIP010000013.1"/>
</dbReference>
<evidence type="ECO:0000313" key="12">
    <source>
        <dbReference type="EMBL" id="MFD2264389.1"/>
    </source>
</evidence>
<feature type="domain" description="Alpha-D-phosphohexomutase alpha/beta/alpha" evidence="9">
    <location>
        <begin position="12"/>
        <end position="132"/>
    </location>
</feature>
<dbReference type="Pfam" id="PF02879">
    <property type="entry name" value="PGM_PMM_II"/>
    <property type="match status" value="1"/>
</dbReference>
<feature type="domain" description="Alpha-D-phosphohexomutase alpha/beta/alpha" evidence="10">
    <location>
        <begin position="156"/>
        <end position="253"/>
    </location>
</feature>
<dbReference type="Gene3D" id="3.30.310.50">
    <property type="entry name" value="Alpha-D-phosphohexomutase, C-terminal domain"/>
    <property type="match status" value="1"/>
</dbReference>
<feature type="domain" description="Alpha-D-phosphohexomutase C-terminal" evidence="8">
    <location>
        <begin position="390"/>
        <end position="445"/>
    </location>
</feature>
<evidence type="ECO:0000256" key="7">
    <source>
        <dbReference type="RuleBase" id="RU004326"/>
    </source>
</evidence>
<dbReference type="InterPro" id="IPR036900">
    <property type="entry name" value="A-D-PHexomutase_C_sf"/>
</dbReference>
<dbReference type="InterPro" id="IPR005846">
    <property type="entry name" value="A-D-PHexomutase_a/b/a-III"/>
</dbReference>
<dbReference type="NCBIfam" id="NF046027">
    <property type="entry name" value="PhglucPhmanMutPgmG"/>
    <property type="match status" value="1"/>
</dbReference>
<dbReference type="SUPFAM" id="SSF53738">
    <property type="entry name" value="Phosphoglucomutase, first 3 domains"/>
    <property type="match status" value="3"/>
</dbReference>
<evidence type="ECO:0000256" key="2">
    <source>
        <dbReference type="ARBA" id="ARBA00010231"/>
    </source>
</evidence>
<dbReference type="InterPro" id="IPR005843">
    <property type="entry name" value="A-D-PHexomutase_C"/>
</dbReference>
<dbReference type="PRINTS" id="PR00509">
    <property type="entry name" value="PGMPMM"/>
</dbReference>
<organism evidence="12 13">
    <name type="scientific">Lacibacterium aquatile</name>
    <dbReference type="NCBI Taxonomy" id="1168082"/>
    <lineage>
        <taxon>Bacteria</taxon>
        <taxon>Pseudomonadati</taxon>
        <taxon>Pseudomonadota</taxon>
        <taxon>Alphaproteobacteria</taxon>
        <taxon>Rhodospirillales</taxon>
        <taxon>Rhodospirillaceae</taxon>
    </lineage>
</organism>
<keyword evidence="13" id="KW-1185">Reference proteome</keyword>
<evidence type="ECO:0000256" key="6">
    <source>
        <dbReference type="ARBA" id="ARBA00023235"/>
    </source>
</evidence>